<evidence type="ECO:0000256" key="1">
    <source>
        <dbReference type="ARBA" id="ARBA00005417"/>
    </source>
</evidence>
<gene>
    <name evidence="7" type="ORF">E0L20_00675</name>
</gene>
<dbReference type="AlphaFoldDB" id="A0A4R0GH57"/>
<organism evidence="7 8">
    <name type="scientific">Enterobacter wuhouensis</name>
    <dbReference type="NCBI Taxonomy" id="2529381"/>
    <lineage>
        <taxon>Bacteria</taxon>
        <taxon>Pseudomonadati</taxon>
        <taxon>Pseudomonadota</taxon>
        <taxon>Gammaproteobacteria</taxon>
        <taxon>Enterobacterales</taxon>
        <taxon>Enterobacteriaceae</taxon>
        <taxon>Enterobacter</taxon>
    </lineage>
</organism>
<keyword evidence="5" id="KW-0029">Amino-acid transport</keyword>
<dbReference type="InterPro" id="IPR052156">
    <property type="entry name" value="BCAA_Transport_ATP-bd_LivF"/>
</dbReference>
<evidence type="ECO:0000313" key="8">
    <source>
        <dbReference type="Proteomes" id="UP000291424"/>
    </source>
</evidence>
<keyword evidence="2" id="KW-0813">Transport</keyword>
<protein>
    <submittedName>
        <fullName evidence="7">ABC transporter ATP-binding protein</fullName>
    </submittedName>
</protein>
<dbReference type="OrthoDB" id="9776369at2"/>
<dbReference type="Proteomes" id="UP000291424">
    <property type="component" value="Unassembled WGS sequence"/>
</dbReference>
<evidence type="ECO:0000256" key="4">
    <source>
        <dbReference type="ARBA" id="ARBA00022840"/>
    </source>
</evidence>
<keyword evidence="3" id="KW-0547">Nucleotide-binding</keyword>
<dbReference type="GO" id="GO:0016887">
    <property type="term" value="F:ATP hydrolysis activity"/>
    <property type="evidence" value="ECO:0007669"/>
    <property type="project" value="InterPro"/>
</dbReference>
<evidence type="ECO:0000313" key="7">
    <source>
        <dbReference type="EMBL" id="TCB94621.1"/>
    </source>
</evidence>
<comment type="similarity">
    <text evidence="1">Belongs to the ABC transporter superfamily.</text>
</comment>
<evidence type="ECO:0000256" key="2">
    <source>
        <dbReference type="ARBA" id="ARBA00022448"/>
    </source>
</evidence>
<dbReference type="Pfam" id="PF00005">
    <property type="entry name" value="ABC_tran"/>
    <property type="match status" value="1"/>
</dbReference>
<dbReference type="InterPro" id="IPR017871">
    <property type="entry name" value="ABC_transporter-like_CS"/>
</dbReference>
<sequence length="238" mass="26101">MSEPMLAFREVDVFYGVIQALKQVSLEVNKGETVALIGANGAGKSTLLMSIFGQPRIRSGQILFCGSDISHKSTHYVASGGIAQAPEGRRIFPDMTVEENLLMGTIPIGNQFAAGDMQNMFDLFPRLKERRKQRAMTMSGGEQQMLAIARALMSRPKLLLLDEPSLGLAPIVVKQIFQTLRELARNGMTIFLVEQNAHHALKLADRGYVMVNGHIRMSGSGEELLGNQEVRKAYLGGV</sequence>
<feature type="domain" description="ABC transporter" evidence="6">
    <location>
        <begin position="6"/>
        <end position="237"/>
    </location>
</feature>
<dbReference type="PANTHER" id="PTHR43820">
    <property type="entry name" value="HIGH-AFFINITY BRANCHED-CHAIN AMINO ACID TRANSPORT ATP-BINDING PROTEIN LIVF"/>
    <property type="match status" value="1"/>
</dbReference>
<keyword evidence="4 7" id="KW-0067">ATP-binding</keyword>
<dbReference type="RefSeq" id="WP_131632210.1">
    <property type="nucleotide sequence ID" value="NZ_CP193790.1"/>
</dbReference>
<dbReference type="GO" id="GO:0005524">
    <property type="term" value="F:ATP binding"/>
    <property type="evidence" value="ECO:0007669"/>
    <property type="project" value="UniProtKB-KW"/>
</dbReference>
<dbReference type="GO" id="GO:0015807">
    <property type="term" value="P:L-amino acid transport"/>
    <property type="evidence" value="ECO:0007669"/>
    <property type="project" value="TreeGrafter"/>
</dbReference>
<dbReference type="SUPFAM" id="SSF52540">
    <property type="entry name" value="P-loop containing nucleoside triphosphate hydrolases"/>
    <property type="match status" value="1"/>
</dbReference>
<evidence type="ECO:0000259" key="6">
    <source>
        <dbReference type="PROSITE" id="PS50893"/>
    </source>
</evidence>
<accession>A0A4R0GH57</accession>
<name>A0A4R0GH57_9ENTR</name>
<evidence type="ECO:0000256" key="5">
    <source>
        <dbReference type="ARBA" id="ARBA00022970"/>
    </source>
</evidence>
<dbReference type="Gene3D" id="3.40.50.300">
    <property type="entry name" value="P-loop containing nucleotide triphosphate hydrolases"/>
    <property type="match status" value="1"/>
</dbReference>
<dbReference type="SMART" id="SM00382">
    <property type="entry name" value="AAA"/>
    <property type="match status" value="1"/>
</dbReference>
<dbReference type="PROSITE" id="PS00211">
    <property type="entry name" value="ABC_TRANSPORTER_1"/>
    <property type="match status" value="1"/>
</dbReference>
<comment type="caution">
    <text evidence="7">The sequence shown here is derived from an EMBL/GenBank/DDBJ whole genome shotgun (WGS) entry which is preliminary data.</text>
</comment>
<reference evidence="7 8" key="1">
    <citation type="submission" date="2019-02" db="EMBL/GenBank/DDBJ databases">
        <title>The draft genome of Enterobacter spp. strains.</title>
        <authorList>
            <person name="Wang C."/>
            <person name="Feng Y."/>
            <person name="Zong Z."/>
        </authorList>
    </citation>
    <scope>NUCLEOTIDE SEQUENCE [LARGE SCALE GENOMIC DNA]</scope>
    <source>
        <strain evidence="7 8">WCHEW120002</strain>
    </source>
</reference>
<proteinExistence type="inferred from homology"/>
<dbReference type="CDD" id="cd03224">
    <property type="entry name" value="ABC_TM1139_LivF_branched"/>
    <property type="match status" value="1"/>
</dbReference>
<dbReference type="InterPro" id="IPR003439">
    <property type="entry name" value="ABC_transporter-like_ATP-bd"/>
</dbReference>
<dbReference type="EMBL" id="SJOO01000001">
    <property type="protein sequence ID" value="TCB94621.1"/>
    <property type="molecule type" value="Genomic_DNA"/>
</dbReference>
<evidence type="ECO:0000256" key="3">
    <source>
        <dbReference type="ARBA" id="ARBA00022741"/>
    </source>
</evidence>
<dbReference type="InterPro" id="IPR027417">
    <property type="entry name" value="P-loop_NTPase"/>
</dbReference>
<dbReference type="InterPro" id="IPR003593">
    <property type="entry name" value="AAA+_ATPase"/>
</dbReference>
<dbReference type="PANTHER" id="PTHR43820:SF4">
    <property type="entry name" value="HIGH-AFFINITY BRANCHED-CHAIN AMINO ACID TRANSPORT ATP-BINDING PROTEIN LIVF"/>
    <property type="match status" value="1"/>
</dbReference>
<dbReference type="PROSITE" id="PS50893">
    <property type="entry name" value="ABC_TRANSPORTER_2"/>
    <property type="match status" value="1"/>
</dbReference>
<dbReference type="GO" id="GO:0015658">
    <property type="term" value="F:branched-chain amino acid transmembrane transporter activity"/>
    <property type="evidence" value="ECO:0007669"/>
    <property type="project" value="TreeGrafter"/>
</dbReference>